<proteinExistence type="predicted"/>
<name>A0A6C0EU33_9ZZZZ</name>
<organism evidence="1">
    <name type="scientific">viral metagenome</name>
    <dbReference type="NCBI Taxonomy" id="1070528"/>
    <lineage>
        <taxon>unclassified sequences</taxon>
        <taxon>metagenomes</taxon>
        <taxon>organismal metagenomes</taxon>
    </lineage>
</organism>
<evidence type="ECO:0000313" key="1">
    <source>
        <dbReference type="EMBL" id="QHT32023.1"/>
    </source>
</evidence>
<dbReference type="AlphaFoldDB" id="A0A6C0EU33"/>
<accession>A0A6C0EU33</accession>
<sequence>MNPKNNNKNEIIEITSFGDFNKIITNKYTIHQLKIIGEHFNMKWNHKKKQDIKNECYLFLKKSYYIHKIQRVWKKYLIRIFNKTQGPAIFIRSLCNNVEDFLTTETMKEIDYYFFISYKDTDGFIYGFNIISLFNLIKKQDLKNPYTRNIFSEHLILTVEKRISYNKILKKTYHEINDYCPRKMTIDDKLIDLFQKIDLLGNYSQPEWLTSLNVYHLRRFIIELHDIWNYRAQILNETKILICPPLGQPFQNIPIHIIMSNMYIDINIVKNYCFIIINNLINSAELQLNQNLGSIYVLTSLTLVNSDAANALPWLFQSVI</sequence>
<dbReference type="EMBL" id="MN738929">
    <property type="protein sequence ID" value="QHT32023.1"/>
    <property type="molecule type" value="Genomic_DNA"/>
</dbReference>
<reference evidence="1" key="1">
    <citation type="journal article" date="2020" name="Nature">
        <title>Giant virus diversity and host interactions through global metagenomics.</title>
        <authorList>
            <person name="Schulz F."/>
            <person name="Roux S."/>
            <person name="Paez-Espino D."/>
            <person name="Jungbluth S."/>
            <person name="Walsh D.A."/>
            <person name="Denef V.J."/>
            <person name="McMahon K.D."/>
            <person name="Konstantinidis K.T."/>
            <person name="Eloe-Fadrosh E.A."/>
            <person name="Kyrpides N.C."/>
            <person name="Woyke T."/>
        </authorList>
    </citation>
    <scope>NUCLEOTIDE SEQUENCE</scope>
    <source>
        <strain evidence="1">GVMAG-M-3300009159-65</strain>
    </source>
</reference>
<protein>
    <submittedName>
        <fullName evidence="1">Uncharacterized protein</fullName>
    </submittedName>
</protein>